<name>A0ABX9M963_9FIRM</name>
<evidence type="ECO:0000256" key="2">
    <source>
        <dbReference type="ARBA" id="ARBA00022741"/>
    </source>
</evidence>
<dbReference type="Pfam" id="PF17757">
    <property type="entry name" value="UvrB_inter"/>
    <property type="match status" value="1"/>
</dbReference>
<dbReference type="Gene3D" id="3.30.2060.10">
    <property type="entry name" value="Penicillin-binding protein 1b domain"/>
    <property type="match status" value="1"/>
</dbReference>
<dbReference type="EMBL" id="QWKU01000001">
    <property type="protein sequence ID" value="RID94128.1"/>
    <property type="molecule type" value="Genomic_DNA"/>
</dbReference>
<proteinExistence type="inferred from homology"/>
<dbReference type="SMART" id="SM00490">
    <property type="entry name" value="HELICc"/>
    <property type="match status" value="1"/>
</dbReference>
<evidence type="ECO:0000259" key="10">
    <source>
        <dbReference type="PROSITE" id="PS51192"/>
    </source>
</evidence>
<evidence type="ECO:0000256" key="5">
    <source>
        <dbReference type="ARBA" id="ARBA00022806"/>
    </source>
</evidence>
<keyword evidence="2 9" id="KW-0547">Nucleotide-binding</keyword>
<dbReference type="PANTHER" id="PTHR47964">
    <property type="entry name" value="ATP-DEPENDENT DNA HELICASE HOMOLOG RECG, CHLOROPLASTIC"/>
    <property type="match status" value="1"/>
</dbReference>
<comment type="caution">
    <text evidence="12">The sequence shown here is derived from an EMBL/GenBank/DDBJ whole genome shotgun (WGS) entry which is preliminary data.</text>
</comment>
<dbReference type="PANTHER" id="PTHR47964:SF1">
    <property type="entry name" value="ATP-DEPENDENT DNA HELICASE HOMOLOG RECG, CHLOROPLASTIC"/>
    <property type="match status" value="1"/>
</dbReference>
<comment type="subcellular location">
    <subcellularLocation>
        <location evidence="9">Cytoplasm</location>
    </subcellularLocation>
</comment>
<feature type="domain" description="Helicase C-terminal" evidence="11">
    <location>
        <begin position="757"/>
        <end position="912"/>
    </location>
</feature>
<dbReference type="PROSITE" id="PS51194">
    <property type="entry name" value="HELICASE_CTER"/>
    <property type="match status" value="1"/>
</dbReference>
<dbReference type="Gene3D" id="2.40.10.170">
    <property type="match status" value="1"/>
</dbReference>
<dbReference type="RefSeq" id="WP_119055896.1">
    <property type="nucleotide sequence ID" value="NZ_QWKU01000001.1"/>
</dbReference>
<dbReference type="EC" id="3.6.4.-" evidence="9"/>
<feature type="domain" description="Helicase ATP-binding" evidence="10">
    <location>
        <begin position="575"/>
        <end position="736"/>
    </location>
</feature>
<evidence type="ECO:0000256" key="8">
    <source>
        <dbReference type="ARBA" id="ARBA00023204"/>
    </source>
</evidence>
<dbReference type="InterPro" id="IPR004576">
    <property type="entry name" value="Mfd"/>
</dbReference>
<dbReference type="InterPro" id="IPR041471">
    <property type="entry name" value="UvrB_inter"/>
</dbReference>
<dbReference type="InterPro" id="IPR027417">
    <property type="entry name" value="P-loop_NTPase"/>
</dbReference>
<dbReference type="SMART" id="SM01058">
    <property type="entry name" value="CarD_TRCF"/>
    <property type="match status" value="1"/>
</dbReference>
<evidence type="ECO:0000313" key="13">
    <source>
        <dbReference type="Proteomes" id="UP000266262"/>
    </source>
</evidence>
<dbReference type="Proteomes" id="UP000266262">
    <property type="component" value="Unassembled WGS sequence"/>
</dbReference>
<keyword evidence="7 9" id="KW-0238">DNA-binding</keyword>
<comment type="similarity">
    <text evidence="9">In the N-terminal section; belongs to the UvrB family.</text>
</comment>
<evidence type="ECO:0000256" key="9">
    <source>
        <dbReference type="HAMAP-Rule" id="MF_00969"/>
    </source>
</evidence>
<keyword evidence="1 9" id="KW-0963">Cytoplasm</keyword>
<dbReference type="InterPro" id="IPR005118">
    <property type="entry name" value="TRCF_C"/>
</dbReference>
<evidence type="ECO:0000313" key="12">
    <source>
        <dbReference type="EMBL" id="RID94128.1"/>
    </source>
</evidence>
<keyword evidence="4 9" id="KW-0378">Hydrolase</keyword>
<dbReference type="InterPro" id="IPR036101">
    <property type="entry name" value="CarD-like/TRCF_RID_sf"/>
</dbReference>
<organism evidence="12 13">
    <name type="scientific">Dialister pneumosintes</name>
    <dbReference type="NCBI Taxonomy" id="39950"/>
    <lineage>
        <taxon>Bacteria</taxon>
        <taxon>Bacillati</taxon>
        <taxon>Bacillota</taxon>
        <taxon>Negativicutes</taxon>
        <taxon>Veillonellales</taxon>
        <taxon>Veillonellaceae</taxon>
        <taxon>Dialister</taxon>
    </lineage>
</organism>
<evidence type="ECO:0000256" key="7">
    <source>
        <dbReference type="ARBA" id="ARBA00023125"/>
    </source>
</evidence>
<dbReference type="Gene3D" id="3.40.50.300">
    <property type="entry name" value="P-loop containing nucleotide triphosphate hydrolases"/>
    <property type="match status" value="2"/>
</dbReference>
<sequence>MNVKKEIRKEIFSQSITADNIGPYLCKYIKYNFFPKSEIFHEGTEHVLFTGVADSQKALIIAMIAQEYKHPLVIVAPTNKDLYTWEENLRFFMPSIPMYNFSVVEKSDISVAFTGTERLRERMRALSALLNQETCVILASAVEAVQKLPSANQIIEHSKYVSVAQIIDREDFISDLVSMGYERVDQVQRTGHFSVRGDIMDVFPINEEYPLRIEFFDDEVDGIRFFDTDTQRSIKELKETRVLPISYAEENACLSDYINEGILILDELHHGEKQVKSYLKEEKINCTHTWNWKEFVKKHAISKQIVFTLIHRSIPEISFNQEINWQGQTMTNYQCQIPLFISELKRLLLNEWNIAIVSPTDSEYQQIQGYLSEANILFSEELEIGKVFLSHGTISNGFELSSCKLAVIAAKDILGRQKTKRYNKKKQGQQIRYFSDLNVGDYVVQSVHGIGRYVGMRTIEIDGIHRDYVTIQYAGSDKLYLPMNQIYTLEKYIGPEGTTPVLHKMGGVQWEKVKTKASKSIRDMAERLLAIYAKRELAKGIAFDTDNFMQREFEDGFPYVETPDQLIAIEKIKEVMEKPQPMDMLLCGDVGFGKTEVAMRAVFKCVMSGYQSMVLVPTTVLSQQHYKNFVQRMEPFGIRIAVMNRFVSIKNRNDILRKMASGELDVLIGTHAILNKKLQCHKLGLLVVDEEQRFGVAQKEKWKSWSEGIDILTLSATPIPRTLHMSLTGVRDMVTITQAPSNRHAIQTYVTEYDDNLVRNAIMREKERSGQVYFVYNRIDTIEAMAHHLKQILPEDISIVIAHGRMDGKQLENIMMDFYAGKFDVLLCTTLVENGLDQPNANTMLVYDADRMGLSQIYQMRGRVGRSEKIARAYFFYRKGKILNEVAEKRLETIREFTELGSGFKIAMRDLEIRGAGNLLGAAQHGNIANIGFMTYCNMLHDAIHELKAERDNIPIPKKLPNTTLEFRQDAYIDSAYIQNEEQKLEIYHRLAIATTEEELSELLDEIIDRFGNPTTAVTKLFSSAKVRIQARNLGIGSIIDEGESYLITWADIDFIKGWNPLHLPVHYLEMIHILPGSPSRVRIDKVKMKTDFLTWMQDLFYQINKQRTH</sequence>
<keyword evidence="5" id="KW-0347">Helicase</keyword>
<protein>
    <recommendedName>
        <fullName evidence="9">Transcription-repair-coupling factor</fullName>
        <shortName evidence="9">TRCF</shortName>
        <ecNumber evidence="9">3.6.4.-</ecNumber>
    </recommendedName>
</protein>
<comment type="function">
    <text evidence="9">Couples transcription and DNA repair by recognizing RNA polymerase (RNAP) stalled at DNA lesions. Mediates ATP-dependent release of RNAP and its truncated transcript from the DNA, and recruitment of nucleotide excision repair machinery to the damaged site.</text>
</comment>
<dbReference type="SMART" id="SM00982">
    <property type="entry name" value="TRCF"/>
    <property type="match status" value="1"/>
</dbReference>
<keyword evidence="6 9" id="KW-0067">ATP-binding</keyword>
<dbReference type="InterPro" id="IPR003711">
    <property type="entry name" value="CarD-like/TRCF_RID"/>
</dbReference>
<dbReference type="InterPro" id="IPR001650">
    <property type="entry name" value="Helicase_C-like"/>
</dbReference>
<dbReference type="Pfam" id="PF02559">
    <property type="entry name" value="CarD_TRCF_RID"/>
    <property type="match status" value="1"/>
</dbReference>
<dbReference type="Pfam" id="PF00271">
    <property type="entry name" value="Helicase_C"/>
    <property type="match status" value="1"/>
</dbReference>
<evidence type="ECO:0000259" key="11">
    <source>
        <dbReference type="PROSITE" id="PS51194"/>
    </source>
</evidence>
<dbReference type="CDD" id="cd17991">
    <property type="entry name" value="DEXHc_TRCF"/>
    <property type="match status" value="1"/>
</dbReference>
<dbReference type="HAMAP" id="MF_00969">
    <property type="entry name" value="TRCF"/>
    <property type="match status" value="1"/>
</dbReference>
<evidence type="ECO:0000256" key="4">
    <source>
        <dbReference type="ARBA" id="ARBA00022801"/>
    </source>
</evidence>
<keyword evidence="13" id="KW-1185">Reference proteome</keyword>
<evidence type="ECO:0000256" key="3">
    <source>
        <dbReference type="ARBA" id="ARBA00022763"/>
    </source>
</evidence>
<comment type="similarity">
    <text evidence="9">In the C-terminal section; belongs to the helicase family. RecG subfamily.</text>
</comment>
<dbReference type="SUPFAM" id="SSF141259">
    <property type="entry name" value="CarD-like"/>
    <property type="match status" value="1"/>
</dbReference>
<dbReference type="Pfam" id="PF03461">
    <property type="entry name" value="TRCF"/>
    <property type="match status" value="1"/>
</dbReference>
<dbReference type="SMART" id="SM00487">
    <property type="entry name" value="DEXDc"/>
    <property type="match status" value="1"/>
</dbReference>
<dbReference type="InterPro" id="IPR047112">
    <property type="entry name" value="RecG/Mfd"/>
</dbReference>
<reference evidence="12 13" key="1">
    <citation type="submission" date="2018-08" db="EMBL/GenBank/DDBJ databases">
        <title>Draft genome sequence of Dialister pneumosintes KCOM 1685.</title>
        <authorList>
            <person name="Kook J.-K."/>
            <person name="Park S.-N."/>
            <person name="Lim Y.K."/>
        </authorList>
    </citation>
    <scope>NUCLEOTIDE SEQUENCE [LARGE SCALE GENOMIC DNA]</scope>
    <source>
        <strain evidence="12 13">KCOM 1685</strain>
    </source>
</reference>
<dbReference type="InterPro" id="IPR014001">
    <property type="entry name" value="Helicase_ATP-bd"/>
</dbReference>
<dbReference type="Pfam" id="PF00270">
    <property type="entry name" value="DEAD"/>
    <property type="match status" value="1"/>
</dbReference>
<keyword evidence="3 9" id="KW-0227">DNA damage</keyword>
<evidence type="ECO:0000256" key="1">
    <source>
        <dbReference type="ARBA" id="ARBA00022490"/>
    </source>
</evidence>
<dbReference type="NCBIfam" id="TIGR00580">
    <property type="entry name" value="mfd"/>
    <property type="match status" value="1"/>
</dbReference>
<dbReference type="Gene3D" id="3.90.1150.50">
    <property type="entry name" value="Transcription-repair-coupling factor, D7 domain"/>
    <property type="match status" value="1"/>
</dbReference>
<dbReference type="InterPro" id="IPR037235">
    <property type="entry name" value="TRCF-like_C_D7"/>
</dbReference>
<accession>A0ABX9M963</accession>
<dbReference type="SUPFAM" id="SSF143517">
    <property type="entry name" value="TRCF domain-like"/>
    <property type="match status" value="1"/>
</dbReference>
<dbReference type="PROSITE" id="PS51192">
    <property type="entry name" value="HELICASE_ATP_BIND_1"/>
    <property type="match status" value="1"/>
</dbReference>
<evidence type="ECO:0000256" key="6">
    <source>
        <dbReference type="ARBA" id="ARBA00022840"/>
    </source>
</evidence>
<dbReference type="SUPFAM" id="SSF52540">
    <property type="entry name" value="P-loop containing nucleoside triphosphate hydrolases"/>
    <property type="match status" value="3"/>
</dbReference>
<keyword evidence="8 9" id="KW-0234">DNA repair</keyword>
<dbReference type="InterPro" id="IPR011545">
    <property type="entry name" value="DEAD/DEAH_box_helicase_dom"/>
</dbReference>
<dbReference type="Gene3D" id="3.40.50.11180">
    <property type="match status" value="1"/>
</dbReference>
<gene>
    <name evidence="9 12" type="primary">mfd</name>
    <name evidence="12" type="ORF">DX915_00875</name>
</gene>